<proteinExistence type="predicted"/>
<dbReference type="AlphaFoldDB" id="A0A6J4HSD2"/>
<gene>
    <name evidence="2" type="ORF">AVDCRST_MAG83-1195</name>
</gene>
<feature type="non-terminal residue" evidence="2">
    <location>
        <position position="1"/>
    </location>
</feature>
<evidence type="ECO:0000256" key="1">
    <source>
        <dbReference type="SAM" id="MobiDB-lite"/>
    </source>
</evidence>
<protein>
    <submittedName>
        <fullName evidence="2">Uncharacterized protein</fullName>
    </submittedName>
</protein>
<name>A0A6J4HSD2_9MICC</name>
<feature type="region of interest" description="Disordered" evidence="1">
    <location>
        <begin position="17"/>
        <end position="60"/>
    </location>
</feature>
<feature type="non-terminal residue" evidence="2">
    <location>
        <position position="334"/>
    </location>
</feature>
<sequence length="334" mass="36406">DYFHGHPDIVAGQLPWGCHPAGRRTPCGRGPSHKRRPDSGRRPVQPLPRAVPHARADVPLRDPAAAVGGQDREEVLRRQGVQGGLAVRSLVADHSRCKRRPQPCGGDPALPQFADVPLVPLVHPRVLRPCLSAATRPAAADRLHCRGRVVSAHRQQPPGGHGLSLSVLLPRGLVRPAPAGDHGNHREAVGPGCCRCERGDHWWNERGGLAGAVPGGVRVGSGGGARGRVLVLSPSSRRTGDHRTWVRRTLLDRVLRRPSRTDHDHPRPGRRDRLCRGVVRSAAAAAGWHRRPARARLDLFNPRARLGHSVVRTARVDAARWKANKRRATNKEPL</sequence>
<dbReference type="EMBL" id="CADCTE010000073">
    <property type="protein sequence ID" value="CAA9232079.1"/>
    <property type="molecule type" value="Genomic_DNA"/>
</dbReference>
<accession>A0A6J4HSD2</accession>
<reference evidence="2" key="1">
    <citation type="submission" date="2020-02" db="EMBL/GenBank/DDBJ databases">
        <authorList>
            <person name="Meier V. D."/>
        </authorList>
    </citation>
    <scope>NUCLEOTIDE SEQUENCE</scope>
    <source>
        <strain evidence="2">AVDCRST_MAG83</strain>
    </source>
</reference>
<evidence type="ECO:0000313" key="2">
    <source>
        <dbReference type="EMBL" id="CAA9232079.1"/>
    </source>
</evidence>
<organism evidence="2">
    <name type="scientific">uncultured Arthrobacter sp</name>
    <dbReference type="NCBI Taxonomy" id="114050"/>
    <lineage>
        <taxon>Bacteria</taxon>
        <taxon>Bacillati</taxon>
        <taxon>Actinomycetota</taxon>
        <taxon>Actinomycetes</taxon>
        <taxon>Micrococcales</taxon>
        <taxon>Micrococcaceae</taxon>
        <taxon>Arthrobacter</taxon>
        <taxon>environmental samples</taxon>
    </lineage>
</organism>